<proteinExistence type="predicted"/>
<gene>
    <name evidence="1" type="ORF">SAMN04488056_101388</name>
</gene>
<evidence type="ECO:0000313" key="2">
    <source>
        <dbReference type="Proteomes" id="UP000199236"/>
    </source>
</evidence>
<reference evidence="1 2" key="1">
    <citation type="submission" date="2016-10" db="EMBL/GenBank/DDBJ databases">
        <authorList>
            <person name="de Groot N.N."/>
        </authorList>
    </citation>
    <scope>NUCLEOTIDE SEQUENCE [LARGE SCALE GENOMIC DNA]</scope>
    <source>
        <strain evidence="1 2">CGMCC 1.9157</strain>
    </source>
</reference>
<dbReference type="Proteomes" id="UP000199236">
    <property type="component" value="Unassembled WGS sequence"/>
</dbReference>
<dbReference type="EMBL" id="FOVR01000001">
    <property type="protein sequence ID" value="SFN58648.1"/>
    <property type="molecule type" value="Genomic_DNA"/>
</dbReference>
<organism evidence="1 2">
    <name type="scientific">Cohaesibacter marisflavi</name>
    <dbReference type="NCBI Taxonomy" id="655353"/>
    <lineage>
        <taxon>Bacteria</taxon>
        <taxon>Pseudomonadati</taxon>
        <taxon>Pseudomonadota</taxon>
        <taxon>Alphaproteobacteria</taxon>
        <taxon>Hyphomicrobiales</taxon>
        <taxon>Cohaesibacteraceae</taxon>
    </lineage>
</organism>
<accession>A0A1I5A8H8</accession>
<protein>
    <submittedName>
        <fullName evidence="1">Uncharacterized protein</fullName>
    </submittedName>
</protein>
<evidence type="ECO:0000313" key="1">
    <source>
        <dbReference type="EMBL" id="SFN58648.1"/>
    </source>
</evidence>
<name>A0A1I5A8H8_9HYPH</name>
<dbReference type="AlphaFoldDB" id="A0A1I5A8H8"/>
<keyword evidence="2" id="KW-1185">Reference proteome</keyword>
<sequence>MIKASVIIEPFTGKDDWRHVLVVDKPFTRKRCPNGPVVEARCIGAVYDILANMQMVTMGMRQAENGNRAIGVPCLIRLRARQNLGQDKGLQLQFIEFKRIDALHEDETFHKKQERSSNLLAAAAFGALRRMVGRIGPTRIDVFNKPQLRRKRQWLACQPLFLKRPVMLADAS</sequence>